<dbReference type="PRINTS" id="PR00411">
    <property type="entry name" value="PNDRDTASEI"/>
</dbReference>
<dbReference type="GO" id="GO:0016651">
    <property type="term" value="F:oxidoreductase activity, acting on NAD(P)H"/>
    <property type="evidence" value="ECO:0007669"/>
    <property type="project" value="TreeGrafter"/>
</dbReference>
<evidence type="ECO:0000256" key="1">
    <source>
        <dbReference type="ARBA" id="ARBA00001974"/>
    </source>
</evidence>
<sequence>MKTDVLVVGGSVAAIRAAETIARHAPDLGVIIVSDEEHPPYERPPLSKVGLTDDLDLAALTYPSVADLQSKGVRFVLATRATYLDVAARRVDTLDASGATGSIEYGAVIVTTGCEPIVPPLFRDLPDVYSLRHFQDATALRSAVSDRSRSVAVIGAGFIGGEFAATLAKDGRDVTIVDLAEKPLGRFGDRVAADYAALHRDSGVALKLGDGVVGLADTPDGRVLQLASGATVPADVVLLGIGVRPSTDWLASSGLTLNNGVECDEHLRAADRVYAAGDVVRWPNPRFDSVMRIEHWTNAAEQGRVAGMNAANVLTGADPVVCSTVPYFWSDQHGKRIQFSGFITGAEEIVESQGPDGSLFVYRSGDAVTGVLAFERRAEFVKLRAMLRRETSWESVEPMLTLVSSAP</sequence>
<dbReference type="GO" id="GO:0005737">
    <property type="term" value="C:cytoplasm"/>
    <property type="evidence" value="ECO:0007669"/>
    <property type="project" value="TreeGrafter"/>
</dbReference>
<keyword evidence="8" id="KW-1185">Reference proteome</keyword>
<dbReference type="Pfam" id="PF14759">
    <property type="entry name" value="Reductase_C"/>
    <property type="match status" value="1"/>
</dbReference>
<dbReference type="InterPro" id="IPR023753">
    <property type="entry name" value="FAD/NAD-binding_dom"/>
</dbReference>
<dbReference type="PRINTS" id="PR00368">
    <property type="entry name" value="FADPNR"/>
</dbReference>
<evidence type="ECO:0000313" key="7">
    <source>
        <dbReference type="EMBL" id="GGG26666.1"/>
    </source>
</evidence>
<dbReference type="InterPro" id="IPR050446">
    <property type="entry name" value="FAD-oxidoreductase/Apoptosis"/>
</dbReference>
<evidence type="ECO:0000256" key="2">
    <source>
        <dbReference type="ARBA" id="ARBA00022630"/>
    </source>
</evidence>
<gene>
    <name evidence="7" type="ORF">GCM10007304_45570</name>
</gene>
<evidence type="ECO:0000256" key="3">
    <source>
        <dbReference type="ARBA" id="ARBA00022827"/>
    </source>
</evidence>
<evidence type="ECO:0000259" key="5">
    <source>
        <dbReference type="Pfam" id="PF07992"/>
    </source>
</evidence>
<evidence type="ECO:0000259" key="6">
    <source>
        <dbReference type="Pfam" id="PF14759"/>
    </source>
</evidence>
<dbReference type="Proteomes" id="UP000654257">
    <property type="component" value="Unassembled WGS sequence"/>
</dbReference>
<dbReference type="RefSeq" id="WP_188547326.1">
    <property type="nucleotide sequence ID" value="NZ_BMCU01000006.1"/>
</dbReference>
<proteinExistence type="predicted"/>
<accession>A0A917LI05</accession>
<evidence type="ECO:0000313" key="8">
    <source>
        <dbReference type="Proteomes" id="UP000654257"/>
    </source>
</evidence>
<evidence type="ECO:0000256" key="4">
    <source>
        <dbReference type="ARBA" id="ARBA00023002"/>
    </source>
</evidence>
<comment type="caution">
    <text evidence="7">The sequence shown here is derived from an EMBL/GenBank/DDBJ whole genome shotgun (WGS) entry which is preliminary data.</text>
</comment>
<dbReference type="PANTHER" id="PTHR43557:SF2">
    <property type="entry name" value="RIESKE DOMAIN-CONTAINING PROTEIN-RELATED"/>
    <property type="match status" value="1"/>
</dbReference>
<dbReference type="Gene3D" id="3.30.390.30">
    <property type="match status" value="1"/>
</dbReference>
<feature type="domain" description="FAD/NAD(P)-binding" evidence="5">
    <location>
        <begin position="4"/>
        <end position="303"/>
    </location>
</feature>
<feature type="domain" description="Reductase C-terminal" evidence="6">
    <location>
        <begin position="327"/>
        <end position="394"/>
    </location>
</feature>
<keyword evidence="4" id="KW-0560">Oxidoreductase</keyword>
<dbReference type="InterPro" id="IPR028202">
    <property type="entry name" value="Reductase_C"/>
</dbReference>
<dbReference type="PANTHER" id="PTHR43557">
    <property type="entry name" value="APOPTOSIS-INDUCING FACTOR 1"/>
    <property type="match status" value="1"/>
</dbReference>
<dbReference type="InterPro" id="IPR016156">
    <property type="entry name" value="FAD/NAD-linked_Rdtase_dimer_sf"/>
</dbReference>
<reference evidence="7" key="2">
    <citation type="submission" date="2020-09" db="EMBL/GenBank/DDBJ databases">
        <authorList>
            <person name="Sun Q."/>
            <person name="Sedlacek I."/>
        </authorList>
    </citation>
    <scope>NUCLEOTIDE SEQUENCE</scope>
    <source>
        <strain evidence="7">CCM 7905</strain>
    </source>
</reference>
<dbReference type="SUPFAM" id="SSF55424">
    <property type="entry name" value="FAD/NAD-linked reductases, dimerisation (C-terminal) domain"/>
    <property type="match status" value="1"/>
</dbReference>
<dbReference type="EMBL" id="BMCU01000006">
    <property type="protein sequence ID" value="GGG26666.1"/>
    <property type="molecule type" value="Genomic_DNA"/>
</dbReference>
<comment type="cofactor">
    <cofactor evidence="1">
        <name>FAD</name>
        <dbReference type="ChEBI" id="CHEBI:57692"/>
    </cofactor>
</comment>
<reference evidence="7" key="1">
    <citation type="journal article" date="2014" name="Int. J. Syst. Evol. Microbiol.">
        <title>Complete genome sequence of Corynebacterium casei LMG S-19264T (=DSM 44701T), isolated from a smear-ripened cheese.</title>
        <authorList>
            <consortium name="US DOE Joint Genome Institute (JGI-PGF)"/>
            <person name="Walter F."/>
            <person name="Albersmeier A."/>
            <person name="Kalinowski J."/>
            <person name="Ruckert C."/>
        </authorList>
    </citation>
    <scope>NUCLEOTIDE SEQUENCE</scope>
    <source>
        <strain evidence="7">CCM 7905</strain>
    </source>
</reference>
<dbReference type="Gene3D" id="3.50.50.60">
    <property type="entry name" value="FAD/NAD(P)-binding domain"/>
    <property type="match status" value="2"/>
</dbReference>
<dbReference type="SUPFAM" id="SSF51905">
    <property type="entry name" value="FAD/NAD(P)-binding domain"/>
    <property type="match status" value="2"/>
</dbReference>
<keyword evidence="2" id="KW-0285">Flavoprotein</keyword>
<dbReference type="AlphaFoldDB" id="A0A917LI05"/>
<dbReference type="InterPro" id="IPR036188">
    <property type="entry name" value="FAD/NAD-bd_sf"/>
</dbReference>
<protein>
    <submittedName>
        <fullName evidence="7">Pyridine nucleotide-disulfide oxidoreductase</fullName>
    </submittedName>
</protein>
<dbReference type="Pfam" id="PF07992">
    <property type="entry name" value="Pyr_redox_2"/>
    <property type="match status" value="1"/>
</dbReference>
<keyword evidence="3" id="KW-0274">FAD</keyword>
<organism evidence="7 8">
    <name type="scientific">Rhodococcoides trifolii</name>
    <dbReference type="NCBI Taxonomy" id="908250"/>
    <lineage>
        <taxon>Bacteria</taxon>
        <taxon>Bacillati</taxon>
        <taxon>Actinomycetota</taxon>
        <taxon>Actinomycetes</taxon>
        <taxon>Mycobacteriales</taxon>
        <taxon>Nocardiaceae</taxon>
        <taxon>Rhodococcoides</taxon>
    </lineage>
</organism>
<name>A0A917LI05_9NOCA</name>